<gene>
    <name evidence="1" type="ORF">GGR20_003745</name>
</gene>
<protein>
    <submittedName>
        <fullName evidence="1">Uncharacterized protein</fullName>
    </submittedName>
</protein>
<name>A0A7W6NCW0_9HYPH</name>
<accession>A0A7W6NCW0</accession>
<comment type="caution">
    <text evidence="1">The sequence shown here is derived from an EMBL/GenBank/DDBJ whole genome shotgun (WGS) entry which is preliminary data.</text>
</comment>
<reference evidence="1 2" key="1">
    <citation type="submission" date="2020-08" db="EMBL/GenBank/DDBJ databases">
        <title>Genomic Encyclopedia of Type Strains, Phase IV (KMG-IV): sequencing the most valuable type-strain genomes for metagenomic binning, comparative biology and taxonomic classification.</title>
        <authorList>
            <person name="Goeker M."/>
        </authorList>
    </citation>
    <scope>NUCLEOTIDE SEQUENCE [LARGE SCALE GENOMIC DNA]</scope>
    <source>
        <strain evidence="1 2">DSM 23447</strain>
    </source>
</reference>
<dbReference type="Pfam" id="PF04214">
    <property type="entry name" value="DUF411"/>
    <property type="match status" value="1"/>
</dbReference>
<evidence type="ECO:0000313" key="2">
    <source>
        <dbReference type="Proteomes" id="UP000547011"/>
    </source>
</evidence>
<proteinExistence type="predicted"/>
<keyword evidence="2" id="KW-1185">Reference proteome</keyword>
<dbReference type="InterPro" id="IPR007332">
    <property type="entry name" value="DUF411"/>
</dbReference>
<dbReference type="AlphaFoldDB" id="A0A7W6NCW0"/>
<sequence length="81" mass="8839">MELEDVEDMNSVKDKLGVPTELRSWHTATVDGYVIEGHVPADAIVALLNQCPRIRGLAVAGMPIGSPRMEWPAGDEPDRLT</sequence>
<dbReference type="Proteomes" id="UP000547011">
    <property type="component" value="Unassembled WGS sequence"/>
</dbReference>
<dbReference type="EMBL" id="JACIEW010000022">
    <property type="protein sequence ID" value="MBB4054069.1"/>
    <property type="molecule type" value="Genomic_DNA"/>
</dbReference>
<evidence type="ECO:0000313" key="1">
    <source>
        <dbReference type="EMBL" id="MBB4054069.1"/>
    </source>
</evidence>
<organism evidence="1 2">
    <name type="scientific">Devosia subaequoris</name>
    <dbReference type="NCBI Taxonomy" id="395930"/>
    <lineage>
        <taxon>Bacteria</taxon>
        <taxon>Pseudomonadati</taxon>
        <taxon>Pseudomonadota</taxon>
        <taxon>Alphaproteobacteria</taxon>
        <taxon>Hyphomicrobiales</taxon>
        <taxon>Devosiaceae</taxon>
        <taxon>Devosia</taxon>
    </lineage>
</organism>